<gene>
    <name evidence="3" type="ORF">FJTKL_11924</name>
</gene>
<evidence type="ECO:0000256" key="1">
    <source>
        <dbReference type="SAM" id="MobiDB-lite"/>
    </source>
</evidence>
<feature type="compositionally biased region" description="Low complexity" evidence="1">
    <location>
        <begin position="17"/>
        <end position="30"/>
    </location>
</feature>
<reference evidence="3 4" key="1">
    <citation type="submission" date="2024-03" db="EMBL/GenBank/DDBJ databases">
        <title>A high-quality draft genome sequence of Diaporthe vaccinii, a causative agent of upright dieback and viscid rot disease in cranberry plants.</title>
        <authorList>
            <person name="Sarrasin M."/>
            <person name="Lang B.F."/>
            <person name="Burger G."/>
        </authorList>
    </citation>
    <scope>NUCLEOTIDE SEQUENCE [LARGE SCALE GENOMIC DNA]</scope>
    <source>
        <strain evidence="3 4">IS7</strain>
    </source>
</reference>
<organism evidence="3 4">
    <name type="scientific">Diaporthe vaccinii</name>
    <dbReference type="NCBI Taxonomy" id="105482"/>
    <lineage>
        <taxon>Eukaryota</taxon>
        <taxon>Fungi</taxon>
        <taxon>Dikarya</taxon>
        <taxon>Ascomycota</taxon>
        <taxon>Pezizomycotina</taxon>
        <taxon>Sordariomycetes</taxon>
        <taxon>Sordariomycetidae</taxon>
        <taxon>Diaporthales</taxon>
        <taxon>Diaporthaceae</taxon>
        <taxon>Diaporthe</taxon>
        <taxon>Diaporthe eres species complex</taxon>
    </lineage>
</organism>
<name>A0ABR4FAK3_9PEZI</name>
<dbReference type="InterPro" id="IPR036291">
    <property type="entry name" value="NAD(P)-bd_dom_sf"/>
</dbReference>
<evidence type="ECO:0000313" key="4">
    <source>
        <dbReference type="Proteomes" id="UP001600888"/>
    </source>
</evidence>
<dbReference type="SUPFAM" id="SSF51735">
    <property type="entry name" value="NAD(P)-binding Rossmann-fold domains"/>
    <property type="match status" value="1"/>
</dbReference>
<dbReference type="CDD" id="cd01065">
    <property type="entry name" value="NAD_bind_Shikimate_DH"/>
    <property type="match status" value="1"/>
</dbReference>
<keyword evidence="4" id="KW-1185">Reference proteome</keyword>
<sequence>MPHSISLERPSTGIMATMTVSSTTTTTTTTPRSAPRRKAQQPPTNVPKVDHLDRHGYLFGQKITASMSPLLHDVVYQEIGLNWEQIRLDSTDMDLFLQLRQHPKFYGAAVTMPHKVAILSHLDELTPECRAVGACNTMYIRDEPDPSSPTGFRRVYCGTNTDVVGVRESFLRNVPADKHDSVFRGRPGLVIGGGGAARSAVYALRKWLGATSIYLVNRDKAEVDAVVAECSERGYGDGLVHVETVEQARGLEGAGAIVACVPDFPPVTELEKQARAVTEVFLGEKEHKGAILEMCYNPTPFTALGKLAEDAGWQVILGTEAMIYQGIEQDRYFTGRSTEELPVQKVKEVIDAQVALRAKASS</sequence>
<evidence type="ECO:0000313" key="3">
    <source>
        <dbReference type="EMBL" id="KAL2291719.1"/>
    </source>
</evidence>
<proteinExistence type="predicted"/>
<dbReference type="EMBL" id="JBAWTH010000005">
    <property type="protein sequence ID" value="KAL2291719.1"/>
    <property type="molecule type" value="Genomic_DNA"/>
</dbReference>
<feature type="domain" description="Shikimate dehydrogenase substrate binding N-terminal" evidence="2">
    <location>
        <begin position="58"/>
        <end position="137"/>
    </location>
</feature>
<dbReference type="SUPFAM" id="SSF53223">
    <property type="entry name" value="Aminoacid dehydrogenase-like, N-terminal domain"/>
    <property type="match status" value="1"/>
</dbReference>
<dbReference type="InterPro" id="IPR022893">
    <property type="entry name" value="Shikimate_DH_fam"/>
</dbReference>
<dbReference type="Gene3D" id="3.40.50.720">
    <property type="entry name" value="NAD(P)-binding Rossmann-like Domain"/>
    <property type="match status" value="1"/>
</dbReference>
<dbReference type="InterPro" id="IPR013708">
    <property type="entry name" value="Shikimate_DH-bd_N"/>
</dbReference>
<dbReference type="Gene3D" id="3.40.50.10860">
    <property type="entry name" value="Leucine Dehydrogenase, chain A, domain 1"/>
    <property type="match status" value="1"/>
</dbReference>
<dbReference type="Pfam" id="PF08501">
    <property type="entry name" value="Shikimate_dh_N"/>
    <property type="match status" value="1"/>
</dbReference>
<dbReference type="PANTHER" id="PTHR21089">
    <property type="entry name" value="SHIKIMATE DEHYDROGENASE"/>
    <property type="match status" value="1"/>
</dbReference>
<evidence type="ECO:0000259" key="2">
    <source>
        <dbReference type="Pfam" id="PF08501"/>
    </source>
</evidence>
<comment type="caution">
    <text evidence="3">The sequence shown here is derived from an EMBL/GenBank/DDBJ whole genome shotgun (WGS) entry which is preliminary data.</text>
</comment>
<feature type="region of interest" description="Disordered" evidence="1">
    <location>
        <begin position="1"/>
        <end position="51"/>
    </location>
</feature>
<accession>A0ABR4FAK3</accession>
<dbReference type="Proteomes" id="UP001600888">
    <property type="component" value="Unassembled WGS sequence"/>
</dbReference>
<dbReference type="PANTHER" id="PTHR21089:SF1">
    <property type="entry name" value="BIFUNCTIONAL 3-DEHYDROQUINATE DEHYDRATASE_SHIKIMATE DEHYDROGENASE, CHLOROPLASTIC"/>
    <property type="match status" value="1"/>
</dbReference>
<protein>
    <recommendedName>
        <fullName evidence="2">Shikimate dehydrogenase substrate binding N-terminal domain-containing protein</fullName>
    </recommendedName>
</protein>
<dbReference type="InterPro" id="IPR046346">
    <property type="entry name" value="Aminoacid_DH-like_N_sf"/>
</dbReference>